<accession>A0A3P3W8X0</accession>
<comment type="caution">
    <text evidence="1">The sequence shown here is derived from an EMBL/GenBank/DDBJ whole genome shotgun (WGS) entry which is preliminary data.</text>
</comment>
<organism evidence="1 2">
    <name type="scientific">Flavobacterium macacae</name>
    <dbReference type="NCBI Taxonomy" id="2488993"/>
    <lineage>
        <taxon>Bacteria</taxon>
        <taxon>Pseudomonadati</taxon>
        <taxon>Bacteroidota</taxon>
        <taxon>Flavobacteriia</taxon>
        <taxon>Flavobacteriales</taxon>
        <taxon>Flavobacteriaceae</taxon>
        <taxon>Flavobacterium</taxon>
    </lineage>
</organism>
<dbReference type="RefSeq" id="WP_125013019.1">
    <property type="nucleotide sequence ID" value="NZ_RQVR01000011.1"/>
</dbReference>
<proteinExistence type="predicted"/>
<reference evidence="1 2" key="1">
    <citation type="submission" date="2018-11" db="EMBL/GenBank/DDBJ databases">
        <title>Flavobacterium sp. nov., YIM 102600 draft genome.</title>
        <authorList>
            <person name="Li G."/>
            <person name="Jiang Y."/>
        </authorList>
    </citation>
    <scope>NUCLEOTIDE SEQUENCE [LARGE SCALE GENOMIC DNA]</scope>
    <source>
        <strain evidence="1 2">YIM 102600</strain>
    </source>
</reference>
<sequence>MKKVFFFLAVAGTTFVTSCNSDDDNGTTTPVAPVATSIVLTSDVETVEVGGAFTFTVTDDLAADVTSTSTFLVNNVAIESNVFTSTEAGTFTVKAQNGTLESAPVTVTVTAPAIVEADNSIVVDGVNYVTDKSILYYLGTEGNINYWAVNAYNQVGTGAAATYPNDVFIYITSAQVSTTTLELPTITTYTKGVETAVNNIFDVELILNSEDYALFTDVNTVNFNLTAITATSTVQNWSFNYASTLNDGTVISGDFEGDFGFSDETATGKLAVGKNAKIVKTTKAEALAKGKSIVGKK</sequence>
<dbReference type="AlphaFoldDB" id="A0A3P3W8X0"/>
<dbReference type="PROSITE" id="PS51257">
    <property type="entry name" value="PROKAR_LIPOPROTEIN"/>
    <property type="match status" value="1"/>
</dbReference>
<evidence type="ECO:0000313" key="2">
    <source>
        <dbReference type="Proteomes" id="UP000271937"/>
    </source>
</evidence>
<dbReference type="OrthoDB" id="1353940at2"/>
<evidence type="ECO:0000313" key="1">
    <source>
        <dbReference type="EMBL" id="RRJ90436.1"/>
    </source>
</evidence>
<keyword evidence="2" id="KW-1185">Reference proteome</keyword>
<dbReference type="EMBL" id="RQVR01000011">
    <property type="protein sequence ID" value="RRJ90436.1"/>
    <property type="molecule type" value="Genomic_DNA"/>
</dbReference>
<name>A0A3P3W8X0_9FLAO</name>
<gene>
    <name evidence="1" type="ORF">EG849_10375</name>
</gene>
<dbReference type="Proteomes" id="UP000271937">
    <property type="component" value="Unassembled WGS sequence"/>
</dbReference>
<protein>
    <submittedName>
        <fullName evidence="1">Uncharacterized protein</fullName>
    </submittedName>
</protein>